<keyword evidence="4" id="KW-1185">Reference proteome</keyword>
<feature type="compositionally biased region" description="Basic residues" evidence="1">
    <location>
        <begin position="113"/>
        <end position="126"/>
    </location>
</feature>
<evidence type="ECO:0000313" key="2">
    <source>
        <dbReference type="EMBL" id="EJT69716.1"/>
    </source>
</evidence>
<dbReference type="AlphaFoldDB" id="J3PGH4"/>
<feature type="region of interest" description="Disordered" evidence="1">
    <location>
        <begin position="62"/>
        <end position="132"/>
    </location>
</feature>
<evidence type="ECO:0000313" key="3">
    <source>
        <dbReference type="EnsemblFungi" id="EJT69716"/>
    </source>
</evidence>
<evidence type="ECO:0000256" key="1">
    <source>
        <dbReference type="SAM" id="MobiDB-lite"/>
    </source>
</evidence>
<reference evidence="2" key="2">
    <citation type="submission" date="2010-07" db="EMBL/GenBank/DDBJ databases">
        <authorList>
            <consortium name="The Broad Institute Genome Sequencing Platform"/>
            <consortium name="Broad Institute Genome Sequencing Center for Infectious Disease"/>
            <person name="Ma L.-J."/>
            <person name="Dead R."/>
            <person name="Young S."/>
            <person name="Zeng Q."/>
            <person name="Koehrsen M."/>
            <person name="Alvarado L."/>
            <person name="Berlin A."/>
            <person name="Chapman S.B."/>
            <person name="Chen Z."/>
            <person name="Freedman E."/>
            <person name="Gellesch M."/>
            <person name="Goldberg J."/>
            <person name="Griggs A."/>
            <person name="Gujja S."/>
            <person name="Heilman E.R."/>
            <person name="Heiman D."/>
            <person name="Hepburn T."/>
            <person name="Howarth C."/>
            <person name="Jen D."/>
            <person name="Larson L."/>
            <person name="Mehta T."/>
            <person name="Neiman D."/>
            <person name="Pearson M."/>
            <person name="Roberts A."/>
            <person name="Saif S."/>
            <person name="Shea T."/>
            <person name="Shenoy N."/>
            <person name="Sisk P."/>
            <person name="Stolte C."/>
            <person name="Sykes S."/>
            <person name="Walk T."/>
            <person name="White J."/>
            <person name="Yandava C."/>
            <person name="Haas B."/>
            <person name="Nusbaum C."/>
            <person name="Birren B."/>
        </authorList>
    </citation>
    <scope>NUCLEOTIDE SEQUENCE</scope>
    <source>
        <strain evidence="2">R3-111a-1</strain>
    </source>
</reference>
<organism evidence="2">
    <name type="scientific">Gaeumannomyces tritici (strain R3-111a-1)</name>
    <name type="common">Wheat and barley take-all root rot fungus</name>
    <name type="synonym">Gaeumannomyces graminis var. tritici</name>
    <dbReference type="NCBI Taxonomy" id="644352"/>
    <lineage>
        <taxon>Eukaryota</taxon>
        <taxon>Fungi</taxon>
        <taxon>Dikarya</taxon>
        <taxon>Ascomycota</taxon>
        <taxon>Pezizomycotina</taxon>
        <taxon>Sordariomycetes</taxon>
        <taxon>Sordariomycetidae</taxon>
        <taxon>Magnaporthales</taxon>
        <taxon>Magnaporthaceae</taxon>
        <taxon>Gaeumannomyces</taxon>
    </lineage>
</organism>
<sequence>MDITSFPESGPYFRYEASGVVRCAGADAKKVQAGDRAVLRGIKTFSTVIISTELLVAALKLATPPRPDDGGGGSGEDEEELRPSSTGTSCSSASHPIRPSAAPTAAPADGRLPQRRRRGRGRRRRPTGAGKQADSLWAFMAKADPVLLKTPEADTFLPREIGKKVMIFLASMCSKGVSRLEAKVFALYGIEQFELEVVAECIFFCPPYYC</sequence>
<accession>J3PGH4</accession>
<feature type="compositionally biased region" description="Low complexity" evidence="1">
    <location>
        <begin position="84"/>
        <end position="94"/>
    </location>
</feature>
<dbReference type="Proteomes" id="UP000006039">
    <property type="component" value="Unassembled WGS sequence"/>
</dbReference>
<protein>
    <submittedName>
        <fullName evidence="2 3">Uncharacterized protein</fullName>
    </submittedName>
</protein>
<reference evidence="4" key="1">
    <citation type="submission" date="2010-07" db="EMBL/GenBank/DDBJ databases">
        <title>The genome sequence of Gaeumannomyces graminis var. tritici strain R3-111a-1.</title>
        <authorList>
            <consortium name="The Broad Institute Genome Sequencing Platform"/>
            <person name="Ma L.-J."/>
            <person name="Dead R."/>
            <person name="Young S."/>
            <person name="Zeng Q."/>
            <person name="Koehrsen M."/>
            <person name="Alvarado L."/>
            <person name="Berlin A."/>
            <person name="Chapman S.B."/>
            <person name="Chen Z."/>
            <person name="Freedman E."/>
            <person name="Gellesch M."/>
            <person name="Goldberg J."/>
            <person name="Griggs A."/>
            <person name="Gujja S."/>
            <person name="Heilman E.R."/>
            <person name="Heiman D."/>
            <person name="Hepburn T."/>
            <person name="Howarth C."/>
            <person name="Jen D."/>
            <person name="Larson L."/>
            <person name="Mehta T."/>
            <person name="Neiman D."/>
            <person name="Pearson M."/>
            <person name="Roberts A."/>
            <person name="Saif S."/>
            <person name="Shea T."/>
            <person name="Shenoy N."/>
            <person name="Sisk P."/>
            <person name="Stolte C."/>
            <person name="Sykes S."/>
            <person name="Walk T."/>
            <person name="White J."/>
            <person name="Yandava C."/>
            <person name="Haas B."/>
            <person name="Nusbaum C."/>
            <person name="Birren B."/>
        </authorList>
    </citation>
    <scope>NUCLEOTIDE SEQUENCE [LARGE SCALE GENOMIC DNA]</scope>
    <source>
        <strain evidence="4">R3-111a-1</strain>
    </source>
</reference>
<dbReference type="RefSeq" id="XP_009228764.1">
    <property type="nucleotide sequence ID" value="XM_009230500.1"/>
</dbReference>
<reference evidence="2" key="3">
    <citation type="submission" date="2010-09" db="EMBL/GenBank/DDBJ databases">
        <title>Annotation of Gaeumannomyces graminis var. tritici R3-111a-1.</title>
        <authorList>
            <consortium name="The Broad Institute Genome Sequencing Platform"/>
            <person name="Ma L.-J."/>
            <person name="Dead R."/>
            <person name="Young S.K."/>
            <person name="Zeng Q."/>
            <person name="Gargeya S."/>
            <person name="Fitzgerald M."/>
            <person name="Haas B."/>
            <person name="Abouelleil A."/>
            <person name="Alvarado L."/>
            <person name="Arachchi H.M."/>
            <person name="Berlin A."/>
            <person name="Brown A."/>
            <person name="Chapman S.B."/>
            <person name="Chen Z."/>
            <person name="Dunbar C."/>
            <person name="Freedman E."/>
            <person name="Gearin G."/>
            <person name="Gellesch M."/>
            <person name="Goldberg J."/>
            <person name="Griggs A."/>
            <person name="Gujja S."/>
            <person name="Heiman D."/>
            <person name="Howarth C."/>
            <person name="Larson L."/>
            <person name="Lui A."/>
            <person name="MacDonald P.J.P."/>
            <person name="Mehta T."/>
            <person name="Montmayeur A."/>
            <person name="Murphy C."/>
            <person name="Neiman D."/>
            <person name="Pearson M."/>
            <person name="Priest M."/>
            <person name="Roberts A."/>
            <person name="Saif S."/>
            <person name="Shea T."/>
            <person name="Shenoy N."/>
            <person name="Sisk P."/>
            <person name="Stolte C."/>
            <person name="Sykes S."/>
            <person name="Yandava C."/>
            <person name="Wortman J."/>
            <person name="Nusbaum C."/>
            <person name="Birren B."/>
        </authorList>
    </citation>
    <scope>NUCLEOTIDE SEQUENCE</scope>
    <source>
        <strain evidence="2">R3-111a-1</strain>
    </source>
</reference>
<proteinExistence type="predicted"/>
<name>J3PGH4_GAET3</name>
<dbReference type="EnsemblFungi" id="EJT69716">
    <property type="protein sequence ID" value="EJT69716"/>
    <property type="gene ID" value="GGTG_12599"/>
</dbReference>
<dbReference type="GeneID" id="20353057"/>
<reference evidence="3" key="5">
    <citation type="submission" date="2018-04" db="UniProtKB">
        <authorList>
            <consortium name="EnsemblFungi"/>
        </authorList>
    </citation>
    <scope>IDENTIFICATION</scope>
    <source>
        <strain evidence="3">R3-111a-1</strain>
    </source>
</reference>
<dbReference type="HOGENOM" id="CLU_1310209_0_0_1"/>
<evidence type="ECO:0000313" key="4">
    <source>
        <dbReference type="Proteomes" id="UP000006039"/>
    </source>
</evidence>
<dbReference type="EMBL" id="GL385403">
    <property type="protein sequence ID" value="EJT69716.1"/>
    <property type="molecule type" value="Genomic_DNA"/>
</dbReference>
<reference evidence="3" key="4">
    <citation type="journal article" date="2015" name="G3 (Bethesda)">
        <title>Genome sequences of three phytopathogenic species of the Magnaporthaceae family of fungi.</title>
        <authorList>
            <person name="Okagaki L.H."/>
            <person name="Nunes C.C."/>
            <person name="Sailsbery J."/>
            <person name="Clay B."/>
            <person name="Brown D."/>
            <person name="John T."/>
            <person name="Oh Y."/>
            <person name="Young N."/>
            <person name="Fitzgerald M."/>
            <person name="Haas B.J."/>
            <person name="Zeng Q."/>
            <person name="Young S."/>
            <person name="Adiconis X."/>
            <person name="Fan L."/>
            <person name="Levin J.Z."/>
            <person name="Mitchell T.K."/>
            <person name="Okubara P.A."/>
            <person name="Farman M.L."/>
            <person name="Kohn L.M."/>
            <person name="Birren B."/>
            <person name="Ma L.-J."/>
            <person name="Dean R.A."/>
        </authorList>
    </citation>
    <scope>NUCLEOTIDE SEQUENCE</scope>
    <source>
        <strain evidence="3">R3-111a-1</strain>
    </source>
</reference>
<dbReference type="VEuPathDB" id="FungiDB:GGTG_12599"/>
<gene>
    <name evidence="3" type="primary">20353057</name>
    <name evidence="2" type="ORF">GGTG_12599</name>
</gene>